<feature type="region of interest" description="Disordered" evidence="1">
    <location>
        <begin position="65"/>
        <end position="127"/>
    </location>
</feature>
<sequence length="127" mass="14201">MAEHAYQDQNQKEGMTSKEQGSTSIEKTMRPPEEREVNITETLWDQVLTAFKDIQNELQEDARIRGMSNRSVTFMSSAPRTGNTRPPDLSTPLKVKPEISMGEQPSRAPSHNLKIQDAGQSAYDPGP</sequence>
<evidence type="ECO:0000313" key="3">
    <source>
        <dbReference type="Proteomes" id="UP000694564"/>
    </source>
</evidence>
<accession>A0A8D2CRS3</accession>
<evidence type="ECO:0000313" key="2">
    <source>
        <dbReference type="Ensembl" id="ENSSVLP00005013890.1"/>
    </source>
</evidence>
<dbReference type="Proteomes" id="UP000694564">
    <property type="component" value="Chromosome 5"/>
</dbReference>
<proteinExistence type="predicted"/>
<reference evidence="2" key="1">
    <citation type="submission" date="2025-08" db="UniProtKB">
        <authorList>
            <consortium name="Ensembl"/>
        </authorList>
    </citation>
    <scope>IDENTIFICATION</scope>
</reference>
<protein>
    <submittedName>
        <fullName evidence="2">Chromosome 12 open reading frame 54</fullName>
    </submittedName>
</protein>
<gene>
    <name evidence="2" type="primary">C12orf54</name>
</gene>
<feature type="compositionally biased region" description="Polar residues" evidence="1">
    <location>
        <begin position="68"/>
        <end position="84"/>
    </location>
</feature>
<keyword evidence="3" id="KW-1185">Reference proteome</keyword>
<dbReference type="Pfam" id="PF15732">
    <property type="entry name" value="DUF4681"/>
    <property type="match status" value="1"/>
</dbReference>
<dbReference type="AlphaFoldDB" id="A0A8D2CRS3"/>
<name>A0A8D2CRS3_SCIVU</name>
<dbReference type="InterPro" id="IPR031465">
    <property type="entry name" value="DUF4681"/>
</dbReference>
<organism evidence="2 3">
    <name type="scientific">Sciurus vulgaris</name>
    <name type="common">Eurasian red squirrel</name>
    <dbReference type="NCBI Taxonomy" id="55149"/>
    <lineage>
        <taxon>Eukaryota</taxon>
        <taxon>Metazoa</taxon>
        <taxon>Chordata</taxon>
        <taxon>Craniata</taxon>
        <taxon>Vertebrata</taxon>
        <taxon>Euteleostomi</taxon>
        <taxon>Mammalia</taxon>
        <taxon>Eutheria</taxon>
        <taxon>Euarchontoglires</taxon>
        <taxon>Glires</taxon>
        <taxon>Rodentia</taxon>
        <taxon>Sciuromorpha</taxon>
        <taxon>Sciuridae</taxon>
        <taxon>Sciurinae</taxon>
        <taxon>Sciurini</taxon>
        <taxon>Sciurus</taxon>
    </lineage>
</organism>
<reference evidence="2" key="2">
    <citation type="submission" date="2025-09" db="UniProtKB">
        <authorList>
            <consortium name="Ensembl"/>
        </authorList>
    </citation>
    <scope>IDENTIFICATION</scope>
</reference>
<dbReference type="Ensembl" id="ENSSVLT00005015372.1">
    <property type="protein sequence ID" value="ENSSVLP00005013890.1"/>
    <property type="gene ID" value="ENSSVLG00005011007.1"/>
</dbReference>
<evidence type="ECO:0000256" key="1">
    <source>
        <dbReference type="SAM" id="MobiDB-lite"/>
    </source>
</evidence>
<feature type="compositionally biased region" description="Polar residues" evidence="1">
    <location>
        <begin position="7"/>
        <end position="26"/>
    </location>
</feature>
<dbReference type="GeneTree" id="ENSGT00390000014843"/>
<feature type="compositionally biased region" description="Basic and acidic residues" evidence="1">
    <location>
        <begin position="27"/>
        <end position="37"/>
    </location>
</feature>
<feature type="region of interest" description="Disordered" evidence="1">
    <location>
        <begin position="1"/>
        <end position="37"/>
    </location>
</feature>